<feature type="region of interest" description="Disordered" evidence="1">
    <location>
        <begin position="163"/>
        <end position="184"/>
    </location>
</feature>
<dbReference type="SUPFAM" id="SSF69318">
    <property type="entry name" value="Integrin alpha N-terminal domain"/>
    <property type="match status" value="1"/>
</dbReference>
<evidence type="ECO:0000256" key="1">
    <source>
        <dbReference type="SAM" id="MobiDB-lite"/>
    </source>
</evidence>
<dbReference type="PANTHER" id="PTHR15435">
    <property type="entry name" value="KICSTOR COMPLEX PROTEIN KAPTIN"/>
    <property type="match status" value="1"/>
</dbReference>
<protein>
    <submittedName>
        <fullName evidence="2">Uncharacterized protein</fullName>
    </submittedName>
</protein>
<accession>A0A9W8HAZ4</accession>
<dbReference type="InterPro" id="IPR028994">
    <property type="entry name" value="Integrin_alpha_N"/>
</dbReference>
<name>A0A9W8HAZ4_9FUNG</name>
<dbReference type="GO" id="GO:1904262">
    <property type="term" value="P:negative regulation of TORC1 signaling"/>
    <property type="evidence" value="ECO:0007669"/>
    <property type="project" value="TreeGrafter"/>
</dbReference>
<dbReference type="InterPro" id="IPR029982">
    <property type="entry name" value="Kptn"/>
</dbReference>
<feature type="compositionally biased region" description="Basic and acidic residues" evidence="1">
    <location>
        <begin position="275"/>
        <end position="288"/>
    </location>
</feature>
<evidence type="ECO:0000313" key="2">
    <source>
        <dbReference type="EMBL" id="KAJ2781684.1"/>
    </source>
</evidence>
<evidence type="ECO:0000313" key="3">
    <source>
        <dbReference type="Proteomes" id="UP001140217"/>
    </source>
</evidence>
<dbReference type="PANTHER" id="PTHR15435:SF2">
    <property type="entry name" value="KICSTOR COMPLEX PROTEIN KAPTIN"/>
    <property type="match status" value="1"/>
</dbReference>
<dbReference type="AlphaFoldDB" id="A0A9W8HAZ4"/>
<dbReference type="OrthoDB" id="10267127at2759"/>
<comment type="caution">
    <text evidence="2">The sequence shown here is derived from an EMBL/GenBank/DDBJ whole genome shotgun (WGS) entry which is preliminary data.</text>
</comment>
<feature type="region of interest" description="Disordered" evidence="1">
    <location>
        <begin position="243"/>
        <end position="294"/>
    </location>
</feature>
<dbReference type="GO" id="GO:0051015">
    <property type="term" value="F:actin filament binding"/>
    <property type="evidence" value="ECO:0007669"/>
    <property type="project" value="TreeGrafter"/>
</dbReference>
<feature type="compositionally biased region" description="Acidic residues" evidence="1">
    <location>
        <begin position="168"/>
        <end position="183"/>
    </location>
</feature>
<organism evidence="2 3">
    <name type="scientific">Coemansia javaensis</name>
    <dbReference type="NCBI Taxonomy" id="2761396"/>
    <lineage>
        <taxon>Eukaryota</taxon>
        <taxon>Fungi</taxon>
        <taxon>Fungi incertae sedis</taxon>
        <taxon>Zoopagomycota</taxon>
        <taxon>Kickxellomycotina</taxon>
        <taxon>Kickxellomycetes</taxon>
        <taxon>Kickxellales</taxon>
        <taxon>Kickxellaceae</taxon>
        <taxon>Coemansia</taxon>
    </lineage>
</organism>
<dbReference type="GO" id="GO:0034198">
    <property type="term" value="P:cellular response to amino acid starvation"/>
    <property type="evidence" value="ECO:0007669"/>
    <property type="project" value="TreeGrafter"/>
</dbReference>
<dbReference type="GO" id="GO:0015629">
    <property type="term" value="C:actin cytoskeleton"/>
    <property type="evidence" value="ECO:0007669"/>
    <property type="project" value="InterPro"/>
</dbReference>
<sequence length="671" mass="73214">MPRTGGRPAERRFREIHYHRFPLGVRSNVHGTCMLRSHLPVRLPRPHTMQMIYRYPPPGIGHRRGTPEHWTALRGTPGAAQAALDLCHAAVREIRDERRRVAHWLATGRAIARTHVVVATQTGLQFFVAGFGYWNVLDVDLELKNEACVGVKAFEVRYPHAPATTPEADADADAASDEADPECGAENHQLPVLIIALTTYVKQPAAAGPGLPAEEQGTYRLYALGQTSLPPLPRDFVERHALAKQGETVEKKDPPGEQDEAAEKKDVPAEQAQPAEEKDPLAARRGAPDIEADDPLRSLPVNSYAYLEERLLALRIDHDTLCLDLDYLPFRISQDVVDGMPPVLLVAGNDNRVHRYALGCDRIVEIEPLLCPKTDMPLTFTAYDARVVGPLHVQVTAHQEFTMALHVSRALSAVEEEACGAPPHSRRLLVADEETYDAAPILATVFTPDIRRIDRTAFDYTVARRVGSSRVGAPLAVGEIYDPGWPIGAMGRFPLPRGIGRDGDGAGTQQEPRMHVLLGFVGEDAIVYHDVAEVGLDPAPTLVGGVAGRLDGRGGVFSLPGSSRDGMVTSVHFDDLDFDGTKEVVIGTTAGSVMIYKEVPARGYVLVWSRRFPAPVYGIFSADINSDGANELVVVTLLGVHIMQPNLAHARAKLLRQLVLVAENNSQSVHA</sequence>
<proteinExistence type="predicted"/>
<dbReference type="GO" id="GO:0007015">
    <property type="term" value="P:actin filament organization"/>
    <property type="evidence" value="ECO:0007669"/>
    <property type="project" value="InterPro"/>
</dbReference>
<keyword evidence="3" id="KW-1185">Reference proteome</keyword>
<feature type="compositionally biased region" description="Basic and acidic residues" evidence="1">
    <location>
        <begin position="243"/>
        <end position="268"/>
    </location>
</feature>
<dbReference type="Proteomes" id="UP001140217">
    <property type="component" value="Unassembled WGS sequence"/>
</dbReference>
<reference evidence="2" key="1">
    <citation type="submission" date="2022-07" db="EMBL/GenBank/DDBJ databases">
        <title>Phylogenomic reconstructions and comparative analyses of Kickxellomycotina fungi.</title>
        <authorList>
            <person name="Reynolds N.K."/>
            <person name="Stajich J.E."/>
            <person name="Barry K."/>
            <person name="Grigoriev I.V."/>
            <person name="Crous P."/>
            <person name="Smith M.E."/>
        </authorList>
    </citation>
    <scope>NUCLEOTIDE SEQUENCE</scope>
    <source>
        <strain evidence="2">NBRC 105414</strain>
    </source>
</reference>
<gene>
    <name evidence="2" type="ORF">H4R18_002737</name>
</gene>
<dbReference type="EMBL" id="JANBUL010000096">
    <property type="protein sequence ID" value="KAJ2781684.1"/>
    <property type="molecule type" value="Genomic_DNA"/>
</dbReference>